<evidence type="ECO:0000313" key="2">
    <source>
        <dbReference type="Proteomes" id="UP001212997"/>
    </source>
</evidence>
<protein>
    <submittedName>
        <fullName evidence="1">Uncharacterized protein</fullName>
    </submittedName>
</protein>
<comment type="caution">
    <text evidence="1">The sequence shown here is derived from an EMBL/GenBank/DDBJ whole genome shotgun (WGS) entry which is preliminary data.</text>
</comment>
<gene>
    <name evidence="1" type="ORF">NLI96_g4939</name>
</gene>
<organism evidence="1 2">
    <name type="scientific">Meripilus lineatus</name>
    <dbReference type="NCBI Taxonomy" id="2056292"/>
    <lineage>
        <taxon>Eukaryota</taxon>
        <taxon>Fungi</taxon>
        <taxon>Dikarya</taxon>
        <taxon>Basidiomycota</taxon>
        <taxon>Agaricomycotina</taxon>
        <taxon>Agaricomycetes</taxon>
        <taxon>Polyporales</taxon>
        <taxon>Meripilaceae</taxon>
        <taxon>Meripilus</taxon>
    </lineage>
</organism>
<reference evidence="1" key="1">
    <citation type="submission" date="2022-07" db="EMBL/GenBank/DDBJ databases">
        <title>Genome Sequence of Physisporinus lineatus.</title>
        <authorList>
            <person name="Buettner E."/>
        </authorList>
    </citation>
    <scope>NUCLEOTIDE SEQUENCE</scope>
    <source>
        <strain evidence="1">VT162</strain>
    </source>
</reference>
<evidence type="ECO:0000313" key="1">
    <source>
        <dbReference type="EMBL" id="KAJ3485467.1"/>
    </source>
</evidence>
<name>A0AAD5V490_9APHY</name>
<sequence>MPSNTISVFTDATSTFRNNIRRVRSGNIRDRIRPKGKENRVPVTQVTTSTTTHTHVDPAPYFLFTDDIPHIVVTNVPRQIGTDGISTDPRRWDPVGGNIVLKVEVPSTGDIWRFKVPEGATLELFRRKVETKLGYPVTFAVGTDPCVSPISSEGDFKNWVSARFDENGRNVPIKAYEVQ</sequence>
<proteinExistence type="predicted"/>
<dbReference type="AlphaFoldDB" id="A0AAD5V490"/>
<dbReference type="EMBL" id="JANAWD010000152">
    <property type="protein sequence ID" value="KAJ3485467.1"/>
    <property type="molecule type" value="Genomic_DNA"/>
</dbReference>
<accession>A0AAD5V490</accession>
<keyword evidence="2" id="KW-1185">Reference proteome</keyword>
<dbReference type="Proteomes" id="UP001212997">
    <property type="component" value="Unassembled WGS sequence"/>
</dbReference>